<evidence type="ECO:0000313" key="4">
    <source>
        <dbReference type="Proteomes" id="UP000051870"/>
    </source>
</evidence>
<dbReference type="EMBL" id="CYTW01000005">
    <property type="protein sequence ID" value="CUK11801.1"/>
    <property type="molecule type" value="Genomic_DNA"/>
</dbReference>
<dbReference type="RefSeq" id="WP_058312781.1">
    <property type="nucleotide sequence ID" value="NZ_CYTW01000005.1"/>
</dbReference>
<organism evidence="3 4">
    <name type="scientific">Shimia thalassica</name>
    <dbReference type="NCBI Taxonomy" id="1715693"/>
    <lineage>
        <taxon>Bacteria</taxon>
        <taxon>Pseudomonadati</taxon>
        <taxon>Pseudomonadota</taxon>
        <taxon>Alphaproteobacteria</taxon>
        <taxon>Rhodobacterales</taxon>
        <taxon>Roseobacteraceae</taxon>
    </lineage>
</organism>
<comment type="similarity">
    <text evidence="1">Belongs to the SIP oxidoreductase family.</text>
</comment>
<dbReference type="InterPro" id="IPR039374">
    <property type="entry name" value="SIP_fam"/>
</dbReference>
<reference evidence="4" key="1">
    <citation type="submission" date="2015-09" db="EMBL/GenBank/DDBJ databases">
        <authorList>
            <person name="Rodrigo-Torres Lidia"/>
            <person name="Arahal R.David."/>
        </authorList>
    </citation>
    <scope>NUCLEOTIDE SEQUENCE [LARGE SCALE GENOMIC DNA]</scope>
    <source>
        <strain evidence="4">CECT 7735</strain>
    </source>
</reference>
<evidence type="ECO:0000259" key="2">
    <source>
        <dbReference type="PROSITE" id="PS51384"/>
    </source>
</evidence>
<feature type="domain" description="FAD-binding FR-type" evidence="2">
    <location>
        <begin position="112"/>
        <end position="235"/>
    </location>
</feature>
<protein>
    <submittedName>
        <fullName evidence="3">NADPH-dependent ferric-chelate reductase</fullName>
        <ecNumber evidence="3">1.16.1.9</ecNumber>
    </submittedName>
</protein>
<dbReference type="Gene3D" id="3.40.50.80">
    <property type="entry name" value="Nucleotide-binding domain of ferredoxin-NADP reductase (FNR) module"/>
    <property type="match status" value="1"/>
</dbReference>
<keyword evidence="3" id="KW-0560">Oxidoreductase</keyword>
<dbReference type="CDD" id="cd06193">
    <property type="entry name" value="siderophore_interacting"/>
    <property type="match status" value="1"/>
</dbReference>
<keyword evidence="4" id="KW-1185">Reference proteome</keyword>
<dbReference type="PANTHER" id="PTHR30157:SF0">
    <property type="entry name" value="NADPH-DEPENDENT FERRIC-CHELATE REDUCTASE"/>
    <property type="match status" value="1"/>
</dbReference>
<dbReference type="InterPro" id="IPR017927">
    <property type="entry name" value="FAD-bd_FR_type"/>
</dbReference>
<dbReference type="AlphaFoldDB" id="A0A0P1IGH8"/>
<name>A0A0P1IGH8_9RHOB</name>
<dbReference type="STRING" id="1715693.PH7735_03617"/>
<sequence length="353" mass="38301">MTALHDLPFSAQSGVIDVPFDAVRLKLLELAGSFDLAVKEQHQPRTITVLTVSGGICIAASQTGVRLQIASETAQNLQELRESVVQLIAAMSTKAAEALCWSDAPDTARQPPTLHRAQVVSVTSLGSTFLRVLVRCETLEAFSDTSIHFRLFLPPTAEAPLTLPTVAQNGVLTWPTGDQAPHRPVYTVRALDRPQGLLTFDVFRHVASRTEHWAEHAQRDDVVFFTGPSGGGIPDALNLNLFADETGLPAVARFLESLPAEAKGRVFLKGDVQTRATYPMPDHAGFVVEWVPLAEGALSDAARDCQARSPDHFLWFAAGSNEVDLLRKSVKSRFPSGTPGTSYIVAFWSPKGR</sequence>
<dbReference type="InterPro" id="IPR013113">
    <property type="entry name" value="SIP_FAD-bd"/>
</dbReference>
<dbReference type="InterPro" id="IPR007037">
    <property type="entry name" value="SIP_rossman_dom"/>
</dbReference>
<evidence type="ECO:0000256" key="1">
    <source>
        <dbReference type="ARBA" id="ARBA00035644"/>
    </source>
</evidence>
<gene>
    <name evidence="3" type="primary">yqjH</name>
    <name evidence="3" type="ORF">PH7735_03617</name>
</gene>
<dbReference type="GeneID" id="83882593"/>
<dbReference type="PANTHER" id="PTHR30157">
    <property type="entry name" value="FERRIC REDUCTASE, NADPH-DEPENDENT"/>
    <property type="match status" value="1"/>
</dbReference>
<dbReference type="Gene3D" id="2.40.30.10">
    <property type="entry name" value="Translation factors"/>
    <property type="match status" value="1"/>
</dbReference>
<dbReference type="Pfam" id="PF04954">
    <property type="entry name" value="SIP"/>
    <property type="match status" value="1"/>
</dbReference>
<dbReference type="InterPro" id="IPR039261">
    <property type="entry name" value="FNR_nucleotide-bd"/>
</dbReference>
<accession>A0A0P1IGH8</accession>
<dbReference type="Proteomes" id="UP000051870">
    <property type="component" value="Unassembled WGS sequence"/>
</dbReference>
<dbReference type="Pfam" id="PF08021">
    <property type="entry name" value="FAD_binding_9"/>
    <property type="match status" value="1"/>
</dbReference>
<evidence type="ECO:0000313" key="3">
    <source>
        <dbReference type="EMBL" id="CUK11801.1"/>
    </source>
</evidence>
<proteinExistence type="inferred from homology"/>
<dbReference type="GO" id="GO:0052851">
    <property type="term" value="F:ferric-chelate reductase (NADPH) activity"/>
    <property type="evidence" value="ECO:0007669"/>
    <property type="project" value="UniProtKB-EC"/>
</dbReference>
<dbReference type="EC" id="1.16.1.9" evidence="3"/>
<dbReference type="PROSITE" id="PS51384">
    <property type="entry name" value="FAD_FR"/>
    <property type="match status" value="1"/>
</dbReference>